<dbReference type="RefSeq" id="WP_063378771.1">
    <property type="nucleotide sequence ID" value="NZ_AUXT01000201.1"/>
</dbReference>
<dbReference type="PATRIC" id="fig|1365253.3.peg.4443"/>
<dbReference type="SUPFAM" id="SSF53067">
    <property type="entry name" value="Actin-like ATPase domain"/>
    <property type="match status" value="1"/>
</dbReference>
<evidence type="ECO:0000256" key="1">
    <source>
        <dbReference type="ARBA" id="ARBA00006479"/>
    </source>
</evidence>
<dbReference type="Gene3D" id="3.30.420.40">
    <property type="match status" value="2"/>
</dbReference>
<evidence type="ECO:0000313" key="2">
    <source>
        <dbReference type="EMBL" id="KZN43805.1"/>
    </source>
</evidence>
<dbReference type="AlphaFoldDB" id="A0A166Z3T3"/>
<organism evidence="2 3">
    <name type="scientific">Pseudoalteromonas luteoviolacea NCIMB 1942</name>
    <dbReference type="NCBI Taxonomy" id="1365253"/>
    <lineage>
        <taxon>Bacteria</taxon>
        <taxon>Pseudomonadati</taxon>
        <taxon>Pseudomonadota</taxon>
        <taxon>Gammaproteobacteria</taxon>
        <taxon>Alteromonadales</taxon>
        <taxon>Pseudoalteromonadaceae</taxon>
        <taxon>Pseudoalteromonas</taxon>
    </lineage>
</organism>
<comment type="caution">
    <text evidence="2">The sequence shown here is derived from an EMBL/GenBank/DDBJ whole genome shotgun (WGS) entry which is preliminary data.</text>
</comment>
<dbReference type="PANTHER" id="PTHR18964:SF149">
    <property type="entry name" value="BIFUNCTIONAL UDP-N-ACETYLGLUCOSAMINE 2-EPIMERASE_N-ACETYLMANNOSAMINE KINASE"/>
    <property type="match status" value="1"/>
</dbReference>
<evidence type="ECO:0000313" key="3">
    <source>
        <dbReference type="Proteomes" id="UP000076587"/>
    </source>
</evidence>
<dbReference type="CDD" id="cd23763">
    <property type="entry name" value="ASKHA_ATPase_ROK"/>
    <property type="match status" value="1"/>
</dbReference>
<dbReference type="EMBL" id="AUXT01000201">
    <property type="protein sequence ID" value="KZN43805.1"/>
    <property type="molecule type" value="Genomic_DNA"/>
</dbReference>
<evidence type="ECO:0008006" key="4">
    <source>
        <dbReference type="Google" id="ProtNLM"/>
    </source>
</evidence>
<name>A0A166Z3T3_9GAMM</name>
<dbReference type="PANTHER" id="PTHR18964">
    <property type="entry name" value="ROK (REPRESSOR, ORF, KINASE) FAMILY"/>
    <property type="match status" value="1"/>
</dbReference>
<dbReference type="InterPro" id="IPR000600">
    <property type="entry name" value="ROK"/>
</dbReference>
<proteinExistence type="inferred from homology"/>
<comment type="similarity">
    <text evidence="1">Belongs to the ROK (NagC/XylR) family.</text>
</comment>
<protein>
    <recommendedName>
        <fullName evidence="4">ROK family transcriptional regulator</fullName>
    </recommendedName>
</protein>
<reference evidence="2 3" key="1">
    <citation type="submission" date="2013-07" db="EMBL/GenBank/DDBJ databases">
        <title>Comparative Genomic and Metabolomic Analysis of Twelve Strains of Pseudoalteromonas luteoviolacea.</title>
        <authorList>
            <person name="Vynne N.G."/>
            <person name="Mansson M."/>
            <person name="Gram L."/>
        </authorList>
    </citation>
    <scope>NUCLEOTIDE SEQUENCE [LARGE SCALE GENOMIC DNA]</scope>
    <source>
        <strain evidence="2 3">NCIMB 1942</strain>
    </source>
</reference>
<dbReference type="Proteomes" id="UP000076587">
    <property type="component" value="Unassembled WGS sequence"/>
</dbReference>
<accession>A0A166Z3T3</accession>
<dbReference type="Pfam" id="PF00480">
    <property type="entry name" value="ROK"/>
    <property type="match status" value="1"/>
</dbReference>
<dbReference type="InterPro" id="IPR043129">
    <property type="entry name" value="ATPase_NBD"/>
</dbReference>
<gene>
    <name evidence="2" type="ORF">N482_18420</name>
</gene>
<sequence length="291" mass="31528">MTGKIVCIDLGGTKALCGLAFQGAVENVKRYPVPSYAAKNEMTSYIIDLIDKIITDDCTGIAIGIPGVVDSDSGYVFEVTNIPNWRNINLAGILRTRFQVPVMVHNDVNCFAYGEYKYGAHFDKGLPCQTLLGVCLGTGLGAGVIISGKLHEGRHGLAGEFGSAPYLKKTLEDYCSGQFFRNLDTDGANEYELALSGNQGALNLFEQLGNHLGVAIAHMQLAYDPDVIVLGGSVSNAYHLFEAAMHARFAQFEQCEQLKICISSLPDAALVGACELFYQRYITELKSYQSA</sequence>
<dbReference type="OrthoDB" id="9810372at2"/>